<feature type="transmembrane region" description="Helical" evidence="8">
    <location>
        <begin position="328"/>
        <end position="346"/>
    </location>
</feature>
<dbReference type="PANTHER" id="PTHR33908:SF11">
    <property type="entry name" value="MEMBRANE PROTEIN"/>
    <property type="match status" value="1"/>
</dbReference>
<feature type="transmembrane region" description="Helical" evidence="8">
    <location>
        <begin position="7"/>
        <end position="24"/>
    </location>
</feature>
<dbReference type="GO" id="GO:0009103">
    <property type="term" value="P:lipopolysaccharide biosynthetic process"/>
    <property type="evidence" value="ECO:0007669"/>
    <property type="project" value="UniProtKB-ARBA"/>
</dbReference>
<evidence type="ECO:0000313" key="11">
    <source>
        <dbReference type="Proteomes" id="UP000178603"/>
    </source>
</evidence>
<name>A0A1F8APY0_9BACT</name>
<feature type="domain" description="Glycosyltransferase RgtA/B/C/D-like" evidence="9">
    <location>
        <begin position="56"/>
        <end position="207"/>
    </location>
</feature>
<comment type="subcellular location">
    <subcellularLocation>
        <location evidence="1">Cell membrane</location>
        <topology evidence="1">Multi-pass membrane protein</topology>
    </subcellularLocation>
</comment>
<feature type="transmembrane region" description="Helical" evidence="8">
    <location>
        <begin position="77"/>
        <end position="95"/>
    </location>
</feature>
<dbReference type="InterPro" id="IPR038731">
    <property type="entry name" value="RgtA/B/C-like"/>
</dbReference>
<dbReference type="GO" id="GO:0016763">
    <property type="term" value="F:pentosyltransferase activity"/>
    <property type="evidence" value="ECO:0007669"/>
    <property type="project" value="TreeGrafter"/>
</dbReference>
<proteinExistence type="predicted"/>
<gene>
    <name evidence="10" type="ORF">A3E44_05400</name>
</gene>
<keyword evidence="2" id="KW-1003">Cell membrane</keyword>
<evidence type="ECO:0000256" key="6">
    <source>
        <dbReference type="ARBA" id="ARBA00022989"/>
    </source>
</evidence>
<dbReference type="AlphaFoldDB" id="A0A1F8APY0"/>
<organism evidence="10 11">
    <name type="scientific">Candidatus Woesebacteria bacterium RIFCSPHIGHO2_12_FULL_41_24</name>
    <dbReference type="NCBI Taxonomy" id="1802510"/>
    <lineage>
        <taxon>Bacteria</taxon>
        <taxon>Candidatus Woeseibacteriota</taxon>
    </lineage>
</organism>
<evidence type="ECO:0000256" key="3">
    <source>
        <dbReference type="ARBA" id="ARBA00022676"/>
    </source>
</evidence>
<feature type="transmembrane region" description="Helical" evidence="8">
    <location>
        <begin position="126"/>
        <end position="144"/>
    </location>
</feature>
<keyword evidence="6 8" id="KW-1133">Transmembrane helix</keyword>
<evidence type="ECO:0000256" key="4">
    <source>
        <dbReference type="ARBA" id="ARBA00022679"/>
    </source>
</evidence>
<keyword evidence="4" id="KW-0808">Transferase</keyword>
<evidence type="ECO:0000256" key="5">
    <source>
        <dbReference type="ARBA" id="ARBA00022692"/>
    </source>
</evidence>
<feature type="transmembrane region" description="Helical" evidence="8">
    <location>
        <begin position="184"/>
        <end position="212"/>
    </location>
</feature>
<evidence type="ECO:0000256" key="2">
    <source>
        <dbReference type="ARBA" id="ARBA00022475"/>
    </source>
</evidence>
<evidence type="ECO:0000256" key="8">
    <source>
        <dbReference type="SAM" id="Phobius"/>
    </source>
</evidence>
<dbReference type="InterPro" id="IPR050297">
    <property type="entry name" value="LipidA_mod_glycosyltrf_83"/>
</dbReference>
<evidence type="ECO:0000259" key="9">
    <source>
        <dbReference type="Pfam" id="PF13231"/>
    </source>
</evidence>
<evidence type="ECO:0000256" key="1">
    <source>
        <dbReference type="ARBA" id="ARBA00004651"/>
    </source>
</evidence>
<comment type="caution">
    <text evidence="10">The sequence shown here is derived from an EMBL/GenBank/DDBJ whole genome shotgun (WGS) entry which is preliminary data.</text>
</comment>
<sequence>MEKLRNNFPFLVIILSLVLRLVVINQSLWLDEAIGAIAARDFSYSKILREFMLSDNHPPLYYLFLKAWVSLFGFSEVSLRMPSVLFGVGTIYLVYKISKSLKIGNWKLVIIMLATSPLHVYYSQEARMYSMAAFFAASTVYFFVRQKWIFFSLAILVLAFTDYMPWFMFPVFPIYGFVKHKSKAWFGSLMISFVPLFVGLLFWVPIFIIQYWKGDWLLSTLPAWRDLVGGANLKQLVLVWTKFVLGRLSFLNRLIYYSVVGLASIPFAVALKDAWKVRKKVFLTWLWLLVPLVLGFLFSVATPAFSYFRYVYVLPAFYILLGANLKKSIMFLVLFINLVGLSIYYLNPRQQRENWRGAVSFVETRIREGEIVLFHNPEPFAPYRWYAKKPIAFGATNSISASREETLCKTKGLISGHDAVYLFEYLKAVEDPQNFIGSALNKDGFEKVAKFDFLGVGFVEYWKRI</sequence>
<dbReference type="PANTHER" id="PTHR33908">
    <property type="entry name" value="MANNOSYLTRANSFERASE YKCB-RELATED"/>
    <property type="match status" value="1"/>
</dbReference>
<feature type="transmembrane region" description="Helical" evidence="8">
    <location>
        <begin position="283"/>
        <end position="308"/>
    </location>
</feature>
<feature type="transmembrane region" description="Helical" evidence="8">
    <location>
        <begin position="150"/>
        <end position="172"/>
    </location>
</feature>
<dbReference type="EMBL" id="MGGW01000020">
    <property type="protein sequence ID" value="OGM53824.1"/>
    <property type="molecule type" value="Genomic_DNA"/>
</dbReference>
<evidence type="ECO:0000313" key="10">
    <source>
        <dbReference type="EMBL" id="OGM53824.1"/>
    </source>
</evidence>
<accession>A0A1F8APY0</accession>
<evidence type="ECO:0000256" key="7">
    <source>
        <dbReference type="ARBA" id="ARBA00023136"/>
    </source>
</evidence>
<feature type="transmembrane region" description="Helical" evidence="8">
    <location>
        <begin position="254"/>
        <end position="271"/>
    </location>
</feature>
<dbReference type="GO" id="GO:0005886">
    <property type="term" value="C:plasma membrane"/>
    <property type="evidence" value="ECO:0007669"/>
    <property type="project" value="UniProtKB-SubCell"/>
</dbReference>
<dbReference type="Pfam" id="PF13231">
    <property type="entry name" value="PMT_2"/>
    <property type="match status" value="1"/>
</dbReference>
<keyword evidence="5 8" id="KW-0812">Transmembrane</keyword>
<protein>
    <recommendedName>
        <fullName evidence="9">Glycosyltransferase RgtA/B/C/D-like domain-containing protein</fullName>
    </recommendedName>
</protein>
<keyword evidence="3" id="KW-0328">Glycosyltransferase</keyword>
<dbReference type="Proteomes" id="UP000178603">
    <property type="component" value="Unassembled WGS sequence"/>
</dbReference>
<keyword evidence="7 8" id="KW-0472">Membrane</keyword>
<reference evidence="10 11" key="1">
    <citation type="journal article" date="2016" name="Nat. Commun.">
        <title>Thousands of microbial genomes shed light on interconnected biogeochemical processes in an aquifer system.</title>
        <authorList>
            <person name="Anantharaman K."/>
            <person name="Brown C.T."/>
            <person name="Hug L.A."/>
            <person name="Sharon I."/>
            <person name="Castelle C.J."/>
            <person name="Probst A.J."/>
            <person name="Thomas B.C."/>
            <person name="Singh A."/>
            <person name="Wilkins M.J."/>
            <person name="Karaoz U."/>
            <person name="Brodie E.L."/>
            <person name="Williams K.H."/>
            <person name="Hubbard S.S."/>
            <person name="Banfield J.F."/>
        </authorList>
    </citation>
    <scope>NUCLEOTIDE SEQUENCE [LARGE SCALE GENOMIC DNA]</scope>
</reference>